<dbReference type="PROSITE" id="PS51186">
    <property type="entry name" value="GNAT"/>
    <property type="match status" value="1"/>
</dbReference>
<gene>
    <name evidence="2" type="ORF">J2045_002354</name>
</gene>
<dbReference type="RefSeq" id="WP_307372933.1">
    <property type="nucleotide sequence ID" value="NZ_JAUSUW010000006.1"/>
</dbReference>
<reference evidence="2 3" key="1">
    <citation type="submission" date="2023-07" db="EMBL/GenBank/DDBJ databases">
        <title>Genomic Encyclopedia of Type Strains, Phase IV (KMG-IV): sequencing the most valuable type-strain genomes for metagenomic binning, comparative biology and taxonomic classification.</title>
        <authorList>
            <person name="Goeker M."/>
        </authorList>
    </citation>
    <scope>NUCLEOTIDE SEQUENCE [LARGE SCALE GENOMIC DNA]</scope>
    <source>
        <strain evidence="2 3">DSM 1111</strain>
    </source>
</reference>
<accession>A0ABU0G7P9</accession>
<dbReference type="PANTHER" id="PTHR43415:SF3">
    <property type="entry name" value="GNAT-FAMILY ACETYLTRANSFERASE"/>
    <property type="match status" value="1"/>
</dbReference>
<organism evidence="2 3">
    <name type="scientific">Peteryoungia aggregata LMG 23059</name>
    <dbReference type="NCBI Taxonomy" id="1368425"/>
    <lineage>
        <taxon>Bacteria</taxon>
        <taxon>Pseudomonadati</taxon>
        <taxon>Pseudomonadota</taxon>
        <taxon>Alphaproteobacteria</taxon>
        <taxon>Hyphomicrobiales</taxon>
        <taxon>Rhizobiaceae</taxon>
        <taxon>Peteryoungia</taxon>
    </lineage>
</organism>
<evidence type="ECO:0000259" key="1">
    <source>
        <dbReference type="PROSITE" id="PS51186"/>
    </source>
</evidence>
<dbReference type="GO" id="GO:0016746">
    <property type="term" value="F:acyltransferase activity"/>
    <property type="evidence" value="ECO:0007669"/>
    <property type="project" value="UniProtKB-KW"/>
</dbReference>
<dbReference type="CDD" id="cd04301">
    <property type="entry name" value="NAT_SF"/>
    <property type="match status" value="1"/>
</dbReference>
<evidence type="ECO:0000313" key="3">
    <source>
        <dbReference type="Proteomes" id="UP001238496"/>
    </source>
</evidence>
<dbReference type="EMBL" id="JAUSUW010000006">
    <property type="protein sequence ID" value="MDQ0421318.1"/>
    <property type="molecule type" value="Genomic_DNA"/>
</dbReference>
<keyword evidence="3" id="KW-1185">Reference proteome</keyword>
<protein>
    <submittedName>
        <fullName evidence="2">Acetyltransferase</fullName>
        <ecNumber evidence="2">2.3.1.-</ecNumber>
    </submittedName>
</protein>
<proteinExistence type="predicted"/>
<evidence type="ECO:0000313" key="2">
    <source>
        <dbReference type="EMBL" id="MDQ0421318.1"/>
    </source>
</evidence>
<keyword evidence="2" id="KW-0808">Transferase</keyword>
<dbReference type="PANTHER" id="PTHR43415">
    <property type="entry name" value="SPERMIDINE N(1)-ACETYLTRANSFERASE"/>
    <property type="match status" value="1"/>
</dbReference>
<keyword evidence="2" id="KW-0012">Acyltransferase</keyword>
<comment type="caution">
    <text evidence="2">The sequence shown here is derived from an EMBL/GenBank/DDBJ whole genome shotgun (WGS) entry which is preliminary data.</text>
</comment>
<dbReference type="Pfam" id="PF00583">
    <property type="entry name" value="Acetyltransf_1"/>
    <property type="match status" value="1"/>
</dbReference>
<feature type="domain" description="N-acetyltransferase" evidence="1">
    <location>
        <begin position="19"/>
        <end position="178"/>
    </location>
</feature>
<dbReference type="InterPro" id="IPR000182">
    <property type="entry name" value="GNAT_dom"/>
</dbReference>
<dbReference type="SUPFAM" id="SSF55729">
    <property type="entry name" value="Acyl-CoA N-acyltransferases (Nat)"/>
    <property type="match status" value="1"/>
</dbReference>
<dbReference type="Gene3D" id="3.40.630.30">
    <property type="match status" value="1"/>
</dbReference>
<sequence length="178" mass="19418">MPQPNSISAITSKPWPNGLLIRARSLADAPGITALHNLPGYRWGTMRLPYHGVEEITRGIEQQASGVTGLVAFLDGTIVGDLGLQPAKGRRAHAGTIGMGVHDNFTRRGIGRALLGEAIAMADDWLNLRRLELTVYTDNAAAISLYQSFGFQIEGTMTDYAYRAGQYVDAFTMARLRR</sequence>
<dbReference type="EC" id="2.3.1.-" evidence="2"/>
<dbReference type="Proteomes" id="UP001238496">
    <property type="component" value="Unassembled WGS sequence"/>
</dbReference>
<name>A0ABU0G7P9_9HYPH</name>
<dbReference type="InterPro" id="IPR016181">
    <property type="entry name" value="Acyl_CoA_acyltransferase"/>
</dbReference>